<dbReference type="InterPro" id="IPR005105">
    <property type="entry name" value="GlnD_Uridyltrans_N"/>
</dbReference>
<keyword evidence="2" id="KW-0129">CBS domain</keyword>
<sequence length="621" mass="69221">MPDVSPEISAIQAFVQKCLPFNELSDEQLAFACHQMEILYLRAGSELHPDFNHKDIRIIRSGALELRSGADQLLDRLGEKENFNLCNLAAEEPDIRAIVIEDSLIYRLDNDIHSQLRTQNRNFDRFFHSQRNRRLRRAVMLTPANNLLMGPIDHVMSHKTICVAPQAHARKVAQTMVAEGVSSVMICEHDQLVGIATDRDLRSRLLAQGLSYDTPISAIMTEAPTAISRTASMFDAMLLMSEHGIHHLPVVEDADHDRRPKGMLTMSDLIRNREQDPVYLVQFIHKQTSLAGLQRAAASLPGLLTQWTDSGVRAYQLAQIFTSVSDAITRRLITLAQEELGPAPAAFAWLGFGSQGRAEQALGGDQDNALVYADDAPKDADTYFKALAHKVCDGLNACGYVYCPGGIMATTDTWRQPLAKWQQTVNQWTDEPTLDAVMRVSIFFDIRAIHGDQALAQSLQSHMLKMAGSNDIFLAALARNAGTHRPPLGFFRRFVLERNGEHAHQLDLKHRGIIPIVDLARVYALAHGVSAVNTRERIRKLGEIQALTLADSRNISDALEYIQSLRLLAQARQLSNHQKTSNYLDPASLPELQREQLRDAFTAVNEAQEALILKFGRGLSA</sequence>
<dbReference type="InterPro" id="IPR046342">
    <property type="entry name" value="CBS_dom_sf"/>
</dbReference>
<keyword evidence="1" id="KW-0677">Repeat</keyword>
<evidence type="ECO:0000256" key="2">
    <source>
        <dbReference type="PROSITE-ProRule" id="PRU00703"/>
    </source>
</evidence>
<dbReference type="PANTHER" id="PTHR48108:SF31">
    <property type="entry name" value="CBS DOMAIN AND CYCLIC NUCLEOTIDE-REGULATED NUCLEOTIDYLTRANSFERASE"/>
    <property type="match status" value="1"/>
</dbReference>
<dbReference type="AlphaFoldDB" id="K4KU98"/>
<dbReference type="PROSITE" id="PS51371">
    <property type="entry name" value="CBS"/>
    <property type="match status" value="2"/>
</dbReference>
<dbReference type="Proteomes" id="UP000000466">
    <property type="component" value="Chromosome"/>
</dbReference>
<evidence type="ECO:0000256" key="1">
    <source>
        <dbReference type="ARBA" id="ARBA00022737"/>
    </source>
</evidence>
<reference evidence="4 5" key="1">
    <citation type="journal article" date="2013" name="Genome Announc.">
        <title>Complete genome sequence of Simiduia agarivorans SA1(T), a marine bacterium able to degrade a variety of polysaccharides.</title>
        <authorList>
            <person name="Lin S.Y."/>
            <person name="Shieh W.Y."/>
            <person name="Chen J.S."/>
            <person name="Tang S.L."/>
        </authorList>
    </citation>
    <scope>NUCLEOTIDE SEQUENCE [LARGE SCALE GENOMIC DNA]</scope>
    <source>
        <strain evidence="5">DSM 21679 / JCM 13881 / BCRC 17597 / SA1</strain>
    </source>
</reference>
<dbReference type="GO" id="GO:0008773">
    <property type="term" value="F:[protein-PII] uridylyltransferase activity"/>
    <property type="evidence" value="ECO:0007669"/>
    <property type="project" value="InterPro"/>
</dbReference>
<dbReference type="Gene3D" id="2.60.120.10">
    <property type="entry name" value="Jelly Rolls"/>
    <property type="match status" value="1"/>
</dbReference>
<dbReference type="eggNOG" id="COG2905">
    <property type="taxonomic scope" value="Bacteria"/>
</dbReference>
<dbReference type="Pfam" id="PF10335">
    <property type="entry name" value="DUF294_C"/>
    <property type="match status" value="1"/>
</dbReference>
<dbReference type="InterPro" id="IPR014710">
    <property type="entry name" value="RmlC-like_jellyroll"/>
</dbReference>
<dbReference type="PANTHER" id="PTHR48108">
    <property type="entry name" value="CBS DOMAIN-CONTAINING PROTEIN CBSX2, CHLOROPLASTIC"/>
    <property type="match status" value="1"/>
</dbReference>
<dbReference type="KEGG" id="saga:M5M_01575"/>
<dbReference type="OrthoDB" id="9808528at2"/>
<evidence type="ECO:0000313" key="5">
    <source>
        <dbReference type="Proteomes" id="UP000000466"/>
    </source>
</evidence>
<feature type="domain" description="CBS" evidence="3">
    <location>
        <begin position="220"/>
        <end position="280"/>
    </location>
</feature>
<dbReference type="SUPFAM" id="SSF51206">
    <property type="entry name" value="cAMP-binding domain-like"/>
    <property type="match status" value="1"/>
</dbReference>
<dbReference type="Pfam" id="PF03445">
    <property type="entry name" value="DUF294"/>
    <property type="match status" value="1"/>
</dbReference>
<dbReference type="RefSeq" id="WP_015045715.1">
    <property type="nucleotide sequence ID" value="NC_018868.3"/>
</dbReference>
<name>K4KU98_SIMAS</name>
<dbReference type="Pfam" id="PF00571">
    <property type="entry name" value="CBS"/>
    <property type="match status" value="2"/>
</dbReference>
<dbReference type="CDD" id="cd05401">
    <property type="entry name" value="NT_GlnE_GlnD_like"/>
    <property type="match status" value="1"/>
</dbReference>
<dbReference type="CDD" id="cd04587">
    <property type="entry name" value="CBS_pair_CAP-ED_NT_Pol-beta-like_DUF294_assoc"/>
    <property type="match status" value="1"/>
</dbReference>
<feature type="domain" description="CBS" evidence="3">
    <location>
        <begin position="156"/>
        <end position="214"/>
    </location>
</feature>
<evidence type="ECO:0000259" key="3">
    <source>
        <dbReference type="PROSITE" id="PS51371"/>
    </source>
</evidence>
<protein>
    <submittedName>
        <fullName evidence="4">CBS domain and cyclic nucleotide-regulated nucleotidyltransferase</fullName>
    </submittedName>
</protein>
<dbReference type="SUPFAM" id="SSF54631">
    <property type="entry name" value="CBS-domain pair"/>
    <property type="match status" value="1"/>
</dbReference>
<dbReference type="SMART" id="SM00116">
    <property type="entry name" value="CBS"/>
    <property type="match status" value="2"/>
</dbReference>
<dbReference type="InterPro" id="IPR000644">
    <property type="entry name" value="CBS_dom"/>
</dbReference>
<proteinExistence type="predicted"/>
<dbReference type="Gene3D" id="3.10.580.10">
    <property type="entry name" value="CBS-domain"/>
    <property type="match status" value="1"/>
</dbReference>
<gene>
    <name evidence="4" type="ordered locus">M5M_01575</name>
</gene>
<dbReference type="InterPro" id="IPR051462">
    <property type="entry name" value="CBS_domain-containing"/>
</dbReference>
<dbReference type="InterPro" id="IPR018821">
    <property type="entry name" value="DUF294_put_nucleoTrafse_sb-bd"/>
</dbReference>
<dbReference type="HOGENOM" id="CLU_027866_1_0_6"/>
<dbReference type="EMBL" id="CP003746">
    <property type="protein sequence ID" value="AFU97542.1"/>
    <property type="molecule type" value="Genomic_DNA"/>
</dbReference>
<keyword evidence="5" id="KW-1185">Reference proteome</keyword>
<accession>K4KU98</accession>
<evidence type="ECO:0000313" key="4">
    <source>
        <dbReference type="EMBL" id="AFU97542.1"/>
    </source>
</evidence>
<organism evidence="4 5">
    <name type="scientific">Simiduia agarivorans (strain DSM 21679 / JCM 13881 / BCRC 17597 / SA1)</name>
    <dbReference type="NCBI Taxonomy" id="1117647"/>
    <lineage>
        <taxon>Bacteria</taxon>
        <taxon>Pseudomonadati</taxon>
        <taxon>Pseudomonadota</taxon>
        <taxon>Gammaproteobacteria</taxon>
        <taxon>Cellvibrionales</taxon>
        <taxon>Cellvibrionaceae</taxon>
        <taxon>Simiduia</taxon>
    </lineage>
</organism>
<dbReference type="InterPro" id="IPR018490">
    <property type="entry name" value="cNMP-bd_dom_sf"/>
</dbReference>
<dbReference type="STRING" id="1117647.M5M_01575"/>